<organism evidence="5 6">
    <name type="scientific">Deinococcus arboris</name>
    <dbReference type="NCBI Taxonomy" id="2682977"/>
    <lineage>
        <taxon>Bacteria</taxon>
        <taxon>Thermotogati</taxon>
        <taxon>Deinococcota</taxon>
        <taxon>Deinococci</taxon>
        <taxon>Deinococcales</taxon>
        <taxon>Deinococcaceae</taxon>
        <taxon>Deinococcus</taxon>
    </lineage>
</organism>
<dbReference type="GO" id="GO:0004016">
    <property type="term" value="F:adenylate cyclase activity"/>
    <property type="evidence" value="ECO:0007669"/>
    <property type="project" value="TreeGrafter"/>
</dbReference>
<dbReference type="GO" id="GO:0005737">
    <property type="term" value="C:cytoplasm"/>
    <property type="evidence" value="ECO:0007669"/>
    <property type="project" value="TreeGrafter"/>
</dbReference>
<dbReference type="InterPro" id="IPR027417">
    <property type="entry name" value="P-loop_NTPase"/>
</dbReference>
<dbReference type="InterPro" id="IPR005158">
    <property type="entry name" value="BTAD"/>
</dbReference>
<dbReference type="PANTHER" id="PTHR16305">
    <property type="entry name" value="TESTICULAR SOLUBLE ADENYLYL CYCLASE"/>
    <property type="match status" value="1"/>
</dbReference>
<feature type="domain" description="Bacterial transcriptional activator" evidence="4">
    <location>
        <begin position="91"/>
        <end position="220"/>
    </location>
</feature>
<dbReference type="Pfam" id="PF13191">
    <property type="entry name" value="AAA_16"/>
    <property type="match status" value="1"/>
</dbReference>
<feature type="region of interest" description="Disordered" evidence="3">
    <location>
        <begin position="219"/>
        <end position="243"/>
    </location>
</feature>
<dbReference type="RefSeq" id="WP_157459645.1">
    <property type="nucleotide sequence ID" value="NZ_WQLB01000016.1"/>
</dbReference>
<keyword evidence="6" id="KW-1185">Reference proteome</keyword>
<evidence type="ECO:0000256" key="2">
    <source>
        <dbReference type="ARBA" id="ARBA00022840"/>
    </source>
</evidence>
<dbReference type="Pfam" id="PF03704">
    <property type="entry name" value="BTAD"/>
    <property type="match status" value="1"/>
</dbReference>
<accession>A0A7C9HYY3</accession>
<dbReference type="SMART" id="SM01043">
    <property type="entry name" value="BTAD"/>
    <property type="match status" value="1"/>
</dbReference>
<keyword evidence="1" id="KW-0547">Nucleotide-binding</keyword>
<protein>
    <submittedName>
        <fullName evidence="5">AAA family ATPase</fullName>
    </submittedName>
</protein>
<dbReference type="PANTHER" id="PTHR16305:SF28">
    <property type="entry name" value="GUANYLATE CYCLASE DOMAIN-CONTAINING PROTEIN"/>
    <property type="match status" value="1"/>
</dbReference>
<dbReference type="SUPFAM" id="SSF52540">
    <property type="entry name" value="P-loop containing nucleoside triphosphate hydrolases"/>
    <property type="match status" value="1"/>
</dbReference>
<reference evidence="5 6" key="1">
    <citation type="submission" date="2019-12" db="EMBL/GenBank/DDBJ databases">
        <title>Deinococcus sp. HMF7620 Genome sequencing and assembly.</title>
        <authorList>
            <person name="Kang H."/>
            <person name="Kim H."/>
            <person name="Joh K."/>
        </authorList>
    </citation>
    <scope>NUCLEOTIDE SEQUENCE [LARGE SCALE GENOMIC DNA]</scope>
    <source>
        <strain evidence="5 6">HMF7620</strain>
    </source>
</reference>
<evidence type="ECO:0000256" key="3">
    <source>
        <dbReference type="SAM" id="MobiDB-lite"/>
    </source>
</evidence>
<dbReference type="SUPFAM" id="SSF48452">
    <property type="entry name" value="TPR-like"/>
    <property type="match status" value="2"/>
</dbReference>
<evidence type="ECO:0000313" key="6">
    <source>
        <dbReference type="Proteomes" id="UP000483286"/>
    </source>
</evidence>
<name>A0A7C9HYY3_9DEIO</name>
<dbReference type="GO" id="GO:0005524">
    <property type="term" value="F:ATP binding"/>
    <property type="evidence" value="ECO:0007669"/>
    <property type="project" value="UniProtKB-KW"/>
</dbReference>
<dbReference type="InterPro" id="IPR011990">
    <property type="entry name" value="TPR-like_helical_dom_sf"/>
</dbReference>
<dbReference type="Gene3D" id="1.25.40.10">
    <property type="entry name" value="Tetratricopeptide repeat domain"/>
    <property type="match status" value="1"/>
</dbReference>
<dbReference type="AlphaFoldDB" id="A0A7C9HYY3"/>
<proteinExistence type="predicted"/>
<dbReference type="EMBL" id="WQLB01000016">
    <property type="protein sequence ID" value="MVN87590.1"/>
    <property type="molecule type" value="Genomic_DNA"/>
</dbReference>
<keyword evidence="2" id="KW-0067">ATP-binding</keyword>
<comment type="caution">
    <text evidence="5">The sequence shown here is derived from an EMBL/GenBank/DDBJ whole genome shotgun (WGS) entry which is preliminary data.</text>
</comment>
<evidence type="ECO:0000256" key="1">
    <source>
        <dbReference type="ARBA" id="ARBA00022741"/>
    </source>
</evidence>
<gene>
    <name evidence="5" type="ORF">GO986_12520</name>
</gene>
<evidence type="ECO:0000313" key="5">
    <source>
        <dbReference type="EMBL" id="MVN87590.1"/>
    </source>
</evidence>
<dbReference type="InterPro" id="IPR041664">
    <property type="entry name" value="AAA_16"/>
</dbReference>
<dbReference type="Gene3D" id="3.40.50.300">
    <property type="entry name" value="P-loop containing nucleotide triphosphate hydrolases"/>
    <property type="match status" value="1"/>
</dbReference>
<dbReference type="Proteomes" id="UP000483286">
    <property type="component" value="Unassembled WGS sequence"/>
</dbReference>
<sequence>MPQEAHWTLTLWGPPSLIDPQGQRRRCEGKPLALLVYLALEGRATRLRAADLLWPDAGQAGRNNLVIMLRRMGQTYGAPLLTTEQVLTLASAVRVQALDGGGAGQALPLDGLQYPELEEFDAWLREQRVRLRAEGAWAARAAARSLEAQGRGEEALPLLQRAAFLQPLSDETTRALMRVQYLAGDSAAALATFGQFRQSLRDTLQTDPMPQTQALAQEIERSRPRAPEPQGPPAAPDLSSGPAHLVGRDDVLEAITQARQAGQVVVLTGEAGIGKTSVAQASAARHGAALTLRGHPSDAPIPYASVTRGLRLLLEAHPDLHQQVLARPVLGLLLPERLEAALPEGDVRPALHAALTQLYQLAAAQVQTLMLDDVQLMDPASLDLCLSWLDAPALSAAVTVCYRTGALPPAASGLLDDLVRRGRATQLALAPLTTEAVGTLLCALGGPELEAHAPGLSHFSGGNPLYLQETVRHLLTPEGTLDLGRLPRTGRAEQLLIGRLEQLSPVEVQLARAASVVAHDLRPELLATMLGVSPAELETAWQALGQAGVLVGGQFTHDLLRETLGAQMPPPLRSLLHRAAARALAEAGAPPAQVALHWEAGSRPAEAASALRQAGAVAQGSGLYREAGRFFGRAADLLEAGPHSEVAFEVRIEQLEALFILEDQVPAWQGAVAALERLALTPAQQARAALHRARLHFALQEFEAQVQCAQRGLVWARQAQATETEVALLEILAGYALQHDYRASPPLLEELEALAARLGRLEIQARALEGLGFALLMIDPRRAGPVLDTAEQRHLAVSAPPFAASVCAKWSRAAYRLGDFEASLAHNLRARQHLGTTEGFRVVALINAYGEALTRWALGDLEGVRQLLGQHQHQVAETPTEQGWLSALYLVQLWLEVAQGTGEPDLLAAQVQALPDFPPPLRVEQQALLAALLGCMGQKEAAQAQLDDLLAHVQRLGDVYLLRRTQMQRAALTGDRAVLSTLGDSAVRRGLCGLSAALRPIPLTRPDPMLAVMLRVCS</sequence>
<evidence type="ECO:0000259" key="4">
    <source>
        <dbReference type="SMART" id="SM01043"/>
    </source>
</evidence>